<proteinExistence type="predicted"/>
<keyword evidence="4" id="KW-1185">Reference proteome</keyword>
<dbReference type="Gene3D" id="1.10.340.70">
    <property type="match status" value="1"/>
</dbReference>
<evidence type="ECO:0000256" key="1">
    <source>
        <dbReference type="SAM" id="MobiDB-lite"/>
    </source>
</evidence>
<comment type="caution">
    <text evidence="3">The sequence shown here is derived from an EMBL/GenBank/DDBJ whole genome shotgun (WGS) entry which is preliminary data.</text>
</comment>
<sequence length="362" mass="43665">MRALRTWYLLPKEFVIHNDHESLKNLRGQGIVWEDLDFSESFAMCFHSKFHDFFRHDGFLFKEKRLCMPMSLIPQFLMKEAHEGGLMDHFGELKTFEILNEHFYWPHMRKDVHNICERCITCKLANLKCHIMGNLCYIIIDGGNCVNVASERLVRKLVLPTIVHPRLYTLQWLSEHGMLVFLNLFLQERFKKIKIKREKKGKKEKEVEMRELERSVYENTTLCNFLRHYSERSESSRSLRRDKQERLEKNGRDNREVRRERNRRGREELDMGKCKIPTFLGNYKLEELKVEQILGCFDYIGRMMVRLVTLEFSEYALVWWNQVLEDVRRGRRNPCVSWASLKRMMREIFAPSSYTRDFYIKL</sequence>
<dbReference type="FunFam" id="1.10.340.70:FF:000001">
    <property type="entry name" value="Retrovirus-related Pol polyprotein from transposon gypsy-like Protein"/>
    <property type="match status" value="1"/>
</dbReference>
<evidence type="ECO:0000259" key="2">
    <source>
        <dbReference type="Pfam" id="PF17921"/>
    </source>
</evidence>
<feature type="region of interest" description="Disordered" evidence="1">
    <location>
        <begin position="236"/>
        <end position="264"/>
    </location>
</feature>
<dbReference type="InterPro" id="IPR041588">
    <property type="entry name" value="Integrase_H2C2"/>
</dbReference>
<dbReference type="PANTHER" id="PTHR35046">
    <property type="entry name" value="ZINC KNUCKLE (CCHC-TYPE) FAMILY PROTEIN"/>
    <property type="match status" value="1"/>
</dbReference>
<dbReference type="EMBL" id="QJKJ01007397">
    <property type="protein sequence ID" value="RDX83284.1"/>
    <property type="molecule type" value="Genomic_DNA"/>
</dbReference>
<dbReference type="OrthoDB" id="407598at2759"/>
<gene>
    <name evidence="3" type="ORF">CR513_35810</name>
</gene>
<feature type="non-terminal residue" evidence="3">
    <location>
        <position position="1"/>
    </location>
</feature>
<dbReference type="Proteomes" id="UP000257109">
    <property type="component" value="Unassembled WGS sequence"/>
</dbReference>
<accession>A0A371FY73</accession>
<dbReference type="AlphaFoldDB" id="A0A371FY73"/>
<organism evidence="3 4">
    <name type="scientific">Mucuna pruriens</name>
    <name type="common">Velvet bean</name>
    <name type="synonym">Dolichos pruriens</name>
    <dbReference type="NCBI Taxonomy" id="157652"/>
    <lineage>
        <taxon>Eukaryota</taxon>
        <taxon>Viridiplantae</taxon>
        <taxon>Streptophyta</taxon>
        <taxon>Embryophyta</taxon>
        <taxon>Tracheophyta</taxon>
        <taxon>Spermatophyta</taxon>
        <taxon>Magnoliopsida</taxon>
        <taxon>eudicotyledons</taxon>
        <taxon>Gunneridae</taxon>
        <taxon>Pentapetalae</taxon>
        <taxon>rosids</taxon>
        <taxon>fabids</taxon>
        <taxon>Fabales</taxon>
        <taxon>Fabaceae</taxon>
        <taxon>Papilionoideae</taxon>
        <taxon>50 kb inversion clade</taxon>
        <taxon>NPAAA clade</taxon>
        <taxon>indigoferoid/millettioid clade</taxon>
        <taxon>Phaseoleae</taxon>
        <taxon>Mucuna</taxon>
    </lineage>
</organism>
<name>A0A371FY73_MUCPR</name>
<feature type="domain" description="Integrase zinc-binding" evidence="2">
    <location>
        <begin position="77"/>
        <end position="126"/>
    </location>
</feature>
<evidence type="ECO:0000313" key="4">
    <source>
        <dbReference type="Proteomes" id="UP000257109"/>
    </source>
</evidence>
<reference evidence="3" key="1">
    <citation type="submission" date="2018-05" db="EMBL/GenBank/DDBJ databases">
        <title>Draft genome of Mucuna pruriens seed.</title>
        <authorList>
            <person name="Nnadi N.E."/>
            <person name="Vos R."/>
            <person name="Hasami M.H."/>
            <person name="Devisetty U.K."/>
            <person name="Aguiy J.C."/>
        </authorList>
    </citation>
    <scope>NUCLEOTIDE SEQUENCE [LARGE SCALE GENOMIC DNA]</scope>
    <source>
        <strain evidence="3">JCA_2017</strain>
    </source>
</reference>
<protein>
    <recommendedName>
        <fullName evidence="2">Integrase zinc-binding domain-containing protein</fullName>
    </recommendedName>
</protein>
<dbReference type="Pfam" id="PF17921">
    <property type="entry name" value="Integrase_H2C2"/>
    <property type="match status" value="1"/>
</dbReference>
<evidence type="ECO:0000313" key="3">
    <source>
        <dbReference type="EMBL" id="RDX83284.1"/>
    </source>
</evidence>
<dbReference type="PANTHER" id="PTHR35046:SF9">
    <property type="entry name" value="RNA-DIRECTED DNA POLYMERASE"/>
    <property type="match status" value="1"/>
</dbReference>